<name>A0AAD0JVH6_9ACTN</name>
<keyword evidence="6" id="KW-0808">Transferase</keyword>
<dbReference type="InterPro" id="IPR005467">
    <property type="entry name" value="His_kinase_dom"/>
</dbReference>
<dbReference type="PRINTS" id="PR00344">
    <property type="entry name" value="BCTRLSENSOR"/>
</dbReference>
<protein>
    <recommendedName>
        <fullName evidence="3">histidine kinase</fullName>
        <ecNumber evidence="3">2.7.13.3</ecNumber>
    </recommendedName>
</protein>
<evidence type="ECO:0000256" key="12">
    <source>
        <dbReference type="ARBA" id="ARBA00023012"/>
    </source>
</evidence>
<comment type="catalytic activity">
    <reaction evidence="1">
        <text>ATP + protein L-histidine = ADP + protein N-phospho-L-histidine.</text>
        <dbReference type="EC" id="2.7.13.3"/>
    </reaction>
</comment>
<keyword evidence="11 15" id="KW-1133">Transmembrane helix</keyword>
<evidence type="ECO:0000256" key="11">
    <source>
        <dbReference type="ARBA" id="ARBA00022989"/>
    </source>
</evidence>
<gene>
    <name evidence="17" type="ORF">A6048_12830</name>
</gene>
<feature type="compositionally biased region" description="Gly residues" evidence="14">
    <location>
        <begin position="430"/>
        <end position="440"/>
    </location>
</feature>
<dbReference type="RefSeq" id="WP_159110247.1">
    <property type="nucleotide sequence ID" value="NZ_CP015453.1"/>
</dbReference>
<dbReference type="SUPFAM" id="SSF55874">
    <property type="entry name" value="ATPase domain of HSP90 chaperone/DNA topoisomerase II/histidine kinase"/>
    <property type="match status" value="1"/>
</dbReference>
<keyword evidence="18" id="KW-1185">Reference proteome</keyword>
<dbReference type="InterPro" id="IPR029151">
    <property type="entry name" value="Sensor-like_sf"/>
</dbReference>
<dbReference type="SMART" id="SM00387">
    <property type="entry name" value="HATPase_c"/>
    <property type="match status" value="1"/>
</dbReference>
<feature type="transmembrane region" description="Helical" evidence="15">
    <location>
        <begin position="15"/>
        <end position="38"/>
    </location>
</feature>
<feature type="domain" description="Histidine kinase" evidence="16">
    <location>
        <begin position="313"/>
        <end position="416"/>
    </location>
</feature>
<evidence type="ECO:0000256" key="4">
    <source>
        <dbReference type="ARBA" id="ARBA00022475"/>
    </source>
</evidence>
<evidence type="ECO:0000256" key="5">
    <source>
        <dbReference type="ARBA" id="ARBA00022553"/>
    </source>
</evidence>
<evidence type="ECO:0000256" key="13">
    <source>
        <dbReference type="ARBA" id="ARBA00023136"/>
    </source>
</evidence>
<keyword evidence="5" id="KW-0597">Phosphoprotein</keyword>
<comment type="subcellular location">
    <subcellularLocation>
        <location evidence="2">Cell membrane</location>
        <topology evidence="2">Multi-pass membrane protein</topology>
    </subcellularLocation>
</comment>
<dbReference type="GO" id="GO:0000155">
    <property type="term" value="F:phosphorelay sensor kinase activity"/>
    <property type="evidence" value="ECO:0007669"/>
    <property type="project" value="InterPro"/>
</dbReference>
<dbReference type="InterPro" id="IPR003594">
    <property type="entry name" value="HATPase_dom"/>
</dbReference>
<dbReference type="InterPro" id="IPR036890">
    <property type="entry name" value="HATPase_C_sf"/>
</dbReference>
<dbReference type="InterPro" id="IPR033463">
    <property type="entry name" value="sCache_3"/>
</dbReference>
<evidence type="ECO:0000256" key="6">
    <source>
        <dbReference type="ARBA" id="ARBA00022679"/>
    </source>
</evidence>
<dbReference type="GO" id="GO:0005886">
    <property type="term" value="C:plasma membrane"/>
    <property type="evidence" value="ECO:0007669"/>
    <property type="project" value="UniProtKB-SubCell"/>
</dbReference>
<dbReference type="AlphaFoldDB" id="A0AAD0JVH6"/>
<dbReference type="InterPro" id="IPR050980">
    <property type="entry name" value="2C_sensor_his_kinase"/>
</dbReference>
<dbReference type="Proteomes" id="UP000244903">
    <property type="component" value="Chromosome"/>
</dbReference>
<reference evidence="17 18" key="1">
    <citation type="submission" date="2016-04" db="EMBL/GenBank/DDBJ databases">
        <title>Complete genome sequence of the haloalkaliphilic hydrocarbon-degrading bacterium Dietzia psychralcaliphila ILA-1T, isolated from a drain of a fish product-processing plant.</title>
        <authorList>
            <person name="Zhao J."/>
            <person name="Hu B."/>
            <person name="Geng S."/>
            <person name="Nie Y."/>
            <person name="Tang Y."/>
        </authorList>
    </citation>
    <scope>NUCLEOTIDE SEQUENCE [LARGE SCALE GENOMIC DNA]</scope>
    <source>
        <strain evidence="17 18">ILA-1</strain>
    </source>
</reference>
<dbReference type="EC" id="2.7.13.3" evidence="3"/>
<evidence type="ECO:0000256" key="2">
    <source>
        <dbReference type="ARBA" id="ARBA00004651"/>
    </source>
</evidence>
<keyword evidence="12" id="KW-0902">Two-component regulatory system</keyword>
<keyword evidence="4" id="KW-1003">Cell membrane</keyword>
<evidence type="ECO:0000256" key="8">
    <source>
        <dbReference type="ARBA" id="ARBA00022741"/>
    </source>
</evidence>
<dbReference type="GO" id="GO:0005524">
    <property type="term" value="F:ATP binding"/>
    <property type="evidence" value="ECO:0007669"/>
    <property type="project" value="UniProtKB-KW"/>
</dbReference>
<evidence type="ECO:0000256" key="14">
    <source>
        <dbReference type="SAM" id="MobiDB-lite"/>
    </source>
</evidence>
<dbReference type="PANTHER" id="PTHR44936">
    <property type="entry name" value="SENSOR PROTEIN CREC"/>
    <property type="match status" value="1"/>
</dbReference>
<dbReference type="Gene3D" id="3.30.565.10">
    <property type="entry name" value="Histidine kinase-like ATPase, C-terminal domain"/>
    <property type="match status" value="1"/>
</dbReference>
<dbReference type="InterPro" id="IPR004358">
    <property type="entry name" value="Sig_transdc_His_kin-like_C"/>
</dbReference>
<evidence type="ECO:0000313" key="17">
    <source>
        <dbReference type="EMBL" id="AWH96241.1"/>
    </source>
</evidence>
<dbReference type="Pfam" id="PF02518">
    <property type="entry name" value="HATPase_c"/>
    <property type="match status" value="1"/>
</dbReference>
<evidence type="ECO:0000256" key="3">
    <source>
        <dbReference type="ARBA" id="ARBA00012438"/>
    </source>
</evidence>
<dbReference type="EMBL" id="CP015453">
    <property type="protein sequence ID" value="AWH96241.1"/>
    <property type="molecule type" value="Genomic_DNA"/>
</dbReference>
<feature type="transmembrane region" description="Helical" evidence="15">
    <location>
        <begin position="181"/>
        <end position="202"/>
    </location>
</feature>
<dbReference type="Pfam" id="PF17203">
    <property type="entry name" value="sCache_3_2"/>
    <property type="match status" value="1"/>
</dbReference>
<accession>A0AAD0JVH6</accession>
<evidence type="ECO:0000259" key="16">
    <source>
        <dbReference type="PROSITE" id="PS50109"/>
    </source>
</evidence>
<evidence type="ECO:0000313" key="18">
    <source>
        <dbReference type="Proteomes" id="UP000244903"/>
    </source>
</evidence>
<proteinExistence type="predicted"/>
<dbReference type="InterPro" id="IPR016120">
    <property type="entry name" value="Sig_transdc_His_kin_SpoOB"/>
</dbReference>
<keyword evidence="8" id="KW-0547">Nucleotide-binding</keyword>
<dbReference type="SUPFAM" id="SSF103190">
    <property type="entry name" value="Sensory domain-like"/>
    <property type="match status" value="1"/>
</dbReference>
<evidence type="ECO:0000256" key="1">
    <source>
        <dbReference type="ARBA" id="ARBA00000085"/>
    </source>
</evidence>
<keyword evidence="7 15" id="KW-0812">Transmembrane</keyword>
<organism evidence="17 18">
    <name type="scientific">Dietzia psychralcaliphila</name>
    <dbReference type="NCBI Taxonomy" id="139021"/>
    <lineage>
        <taxon>Bacteria</taxon>
        <taxon>Bacillati</taxon>
        <taxon>Actinomycetota</taxon>
        <taxon>Actinomycetes</taxon>
        <taxon>Mycobacteriales</taxon>
        <taxon>Dietziaceae</taxon>
        <taxon>Dietzia</taxon>
    </lineage>
</organism>
<evidence type="ECO:0000256" key="9">
    <source>
        <dbReference type="ARBA" id="ARBA00022777"/>
    </source>
</evidence>
<dbReference type="SUPFAM" id="SSF55890">
    <property type="entry name" value="Sporulation response regulatory protein Spo0B"/>
    <property type="match status" value="1"/>
</dbReference>
<sequence length="440" mass="46405">MAQYSEWLLRRRFRLVVVLLIQCAIVVTCVGLTAYAAARVQERQGREAMTERVLAVARSLAELDQVRDAIGRVDAEQELQPLTELIQQASGVDYVVISDAEGIRITHPVPAARGRPVSTDPSGVLAGATFVGTEEGTIGTTLRAKVPVYRGGDVIGAASVGVLESEIAADLRSSLMEMAPWVLLAVLVGLTGAAGVSAAIGARVRRLEAENAELGEQRRLSRALREQTHEFRTRIHAVYGLVESGEVDAALEYLAELAPVTGTDSRDSVVADPRMRAVLGAMTAEYESQGGRLEIDPLTSIDAGALDSDDVSLVSNLVLNATEAAGPGGHVHVLVLADELGTEVAVADDGPGVDPQALPTMMEHGYSTKEPGDRNATRGVGLAVVWQIIQDRRGDIEVGRSSDGGALFTVRLPASPGPGRKAGHDRAVGDRGGAGVRGRR</sequence>
<feature type="region of interest" description="Disordered" evidence="14">
    <location>
        <begin position="400"/>
        <end position="440"/>
    </location>
</feature>
<dbReference type="PANTHER" id="PTHR44936:SF9">
    <property type="entry name" value="SENSOR PROTEIN CREC"/>
    <property type="match status" value="1"/>
</dbReference>
<dbReference type="Gene3D" id="3.30.450.20">
    <property type="entry name" value="PAS domain"/>
    <property type="match status" value="1"/>
</dbReference>
<keyword evidence="10" id="KW-0067">ATP-binding</keyword>
<dbReference type="KEGG" id="dpc:A6048_12830"/>
<keyword evidence="9" id="KW-0418">Kinase</keyword>
<keyword evidence="13 15" id="KW-0472">Membrane</keyword>
<evidence type="ECO:0000256" key="15">
    <source>
        <dbReference type="SAM" id="Phobius"/>
    </source>
</evidence>
<evidence type="ECO:0000256" key="10">
    <source>
        <dbReference type="ARBA" id="ARBA00022840"/>
    </source>
</evidence>
<evidence type="ECO:0000256" key="7">
    <source>
        <dbReference type="ARBA" id="ARBA00022692"/>
    </source>
</evidence>
<dbReference type="PROSITE" id="PS50109">
    <property type="entry name" value="HIS_KIN"/>
    <property type="match status" value="1"/>
</dbReference>